<evidence type="ECO:0000313" key="1">
    <source>
        <dbReference type="EMBL" id="SVE44084.1"/>
    </source>
</evidence>
<protein>
    <submittedName>
        <fullName evidence="1">Uncharacterized protein</fullName>
    </submittedName>
</protein>
<organism evidence="1">
    <name type="scientific">marine metagenome</name>
    <dbReference type="NCBI Taxonomy" id="408172"/>
    <lineage>
        <taxon>unclassified sequences</taxon>
        <taxon>metagenomes</taxon>
        <taxon>ecological metagenomes</taxon>
    </lineage>
</organism>
<reference evidence="1" key="1">
    <citation type="submission" date="2018-05" db="EMBL/GenBank/DDBJ databases">
        <authorList>
            <person name="Lanie J.A."/>
            <person name="Ng W.-L."/>
            <person name="Kazmierczak K.M."/>
            <person name="Andrzejewski T.M."/>
            <person name="Davidsen T.M."/>
            <person name="Wayne K.J."/>
            <person name="Tettelin H."/>
            <person name="Glass J.I."/>
            <person name="Rusch D."/>
            <person name="Podicherti R."/>
            <person name="Tsui H.-C.T."/>
            <person name="Winkler M.E."/>
        </authorList>
    </citation>
    <scope>NUCLEOTIDE SEQUENCE</scope>
</reference>
<accession>A0A383DIE3</accession>
<dbReference type="EMBL" id="UINC01217474">
    <property type="protein sequence ID" value="SVE44084.1"/>
    <property type="molecule type" value="Genomic_DNA"/>
</dbReference>
<sequence length="41" mass="4631">MMGTVSSMRKIGAKTISVYKLDYLFDWESDSIKTLLGKSET</sequence>
<dbReference type="AlphaFoldDB" id="A0A383DIE3"/>
<name>A0A383DIE3_9ZZZZ</name>
<proteinExistence type="predicted"/>
<gene>
    <name evidence="1" type="ORF">METZ01_LOCUS496938</name>
</gene>